<dbReference type="SUPFAM" id="SSF53448">
    <property type="entry name" value="Nucleotide-diphospho-sugar transferases"/>
    <property type="match status" value="1"/>
</dbReference>
<feature type="transmembrane region" description="Helical" evidence="2">
    <location>
        <begin position="793"/>
        <end position="815"/>
    </location>
</feature>
<keyword evidence="2" id="KW-0812">Transmembrane</keyword>
<reference evidence="3 4" key="1">
    <citation type="submission" date="2023-07" db="EMBL/GenBank/DDBJ databases">
        <title>Sequencing the genomes of 1000 actinobacteria strains.</title>
        <authorList>
            <person name="Klenk H.-P."/>
        </authorList>
    </citation>
    <scope>NUCLEOTIDE SEQUENCE [LARGE SCALE GENOMIC DNA]</scope>
    <source>
        <strain evidence="3 4">DSM 44388</strain>
    </source>
</reference>
<feature type="transmembrane region" description="Helical" evidence="2">
    <location>
        <begin position="855"/>
        <end position="873"/>
    </location>
</feature>
<feature type="transmembrane region" description="Helical" evidence="2">
    <location>
        <begin position="502"/>
        <end position="524"/>
    </location>
</feature>
<keyword evidence="4" id="KW-1185">Reference proteome</keyword>
<feature type="compositionally biased region" description="Low complexity" evidence="1">
    <location>
        <begin position="405"/>
        <end position="415"/>
    </location>
</feature>
<organism evidence="3 4">
    <name type="scientific">Kineosporia succinea</name>
    <dbReference type="NCBI Taxonomy" id="84632"/>
    <lineage>
        <taxon>Bacteria</taxon>
        <taxon>Bacillati</taxon>
        <taxon>Actinomycetota</taxon>
        <taxon>Actinomycetes</taxon>
        <taxon>Kineosporiales</taxon>
        <taxon>Kineosporiaceae</taxon>
        <taxon>Kineosporia</taxon>
    </lineage>
</organism>
<protein>
    <submittedName>
        <fullName evidence="3">GT2 family glycosyltransferase</fullName>
    </submittedName>
</protein>
<comment type="caution">
    <text evidence="3">The sequence shown here is derived from an EMBL/GenBank/DDBJ whole genome shotgun (WGS) entry which is preliminary data.</text>
</comment>
<dbReference type="InterPro" id="IPR029044">
    <property type="entry name" value="Nucleotide-diphossugar_trans"/>
</dbReference>
<evidence type="ECO:0000313" key="3">
    <source>
        <dbReference type="EMBL" id="MDP9825406.1"/>
    </source>
</evidence>
<keyword evidence="2" id="KW-0472">Membrane</keyword>
<feature type="region of interest" description="Disordered" evidence="1">
    <location>
        <begin position="1213"/>
        <end position="1525"/>
    </location>
</feature>
<evidence type="ECO:0000313" key="4">
    <source>
        <dbReference type="Proteomes" id="UP001235712"/>
    </source>
</evidence>
<proteinExistence type="predicted"/>
<dbReference type="RefSeq" id="WP_307239151.1">
    <property type="nucleotide sequence ID" value="NZ_JAUSQZ010000001.1"/>
</dbReference>
<feature type="transmembrane region" description="Helical" evidence="2">
    <location>
        <begin position="822"/>
        <end position="843"/>
    </location>
</feature>
<feature type="compositionally biased region" description="Acidic residues" evidence="1">
    <location>
        <begin position="1077"/>
        <end position="1086"/>
    </location>
</feature>
<dbReference type="Proteomes" id="UP001235712">
    <property type="component" value="Unassembled WGS sequence"/>
</dbReference>
<dbReference type="Gene3D" id="3.90.550.10">
    <property type="entry name" value="Spore Coat Polysaccharide Biosynthesis Protein SpsA, Chain A"/>
    <property type="match status" value="1"/>
</dbReference>
<dbReference type="EMBL" id="JAUSQZ010000001">
    <property type="protein sequence ID" value="MDP9825406.1"/>
    <property type="molecule type" value="Genomic_DNA"/>
</dbReference>
<feature type="transmembrane region" description="Helical" evidence="2">
    <location>
        <begin position="715"/>
        <end position="733"/>
    </location>
</feature>
<feature type="transmembrane region" description="Helical" evidence="2">
    <location>
        <begin position="313"/>
        <end position="331"/>
    </location>
</feature>
<name>A0ABT9NYM7_9ACTN</name>
<feature type="compositionally biased region" description="Low complexity" evidence="1">
    <location>
        <begin position="1305"/>
        <end position="1316"/>
    </location>
</feature>
<evidence type="ECO:0000256" key="1">
    <source>
        <dbReference type="SAM" id="MobiDB-lite"/>
    </source>
</evidence>
<gene>
    <name evidence="3" type="ORF">J2S57_001155</name>
</gene>
<dbReference type="InterPro" id="IPR050834">
    <property type="entry name" value="Glycosyltransf_2"/>
</dbReference>
<dbReference type="PANTHER" id="PTHR43685:SF3">
    <property type="entry name" value="SLR2126 PROTEIN"/>
    <property type="match status" value="1"/>
</dbReference>
<evidence type="ECO:0000256" key="2">
    <source>
        <dbReference type="SAM" id="Phobius"/>
    </source>
</evidence>
<dbReference type="Pfam" id="PF13641">
    <property type="entry name" value="Glyco_tranf_2_3"/>
    <property type="match status" value="1"/>
</dbReference>
<accession>A0ABT9NYM7</accession>
<sequence>MSIHGQAPLAANGSGVDNRRPDLLFVESELEQPGDEVDWSSWQPPVEPGPALVVTAVLVAHDGAAFLPRTLDALEAQTRRPDRLIAVDAGSADGSADMLGIATPHLVTVTARTGFGEAVRAALRSVPQNDSATGASGEPQEWLWLLHDDSAPAPDALQRLIETTDSGPSIGVAGCKQVSWNDSRRLLDVGFTTSVLGARVTGVDVDDFDQGQLDHRSDVLAVATPGMLVRRDLWERLGGPDPALADARIDLDLCRRAHLLGERVVVVPQAVMAHAEASSSGLRGRAVRRPSAWAMRDRRAAVHLRLASVPLPLLPLLLVWLGAAAVMRALVRLSLRQPDRAGAEIAAYLLAAGRPNAWIRARWRARRGRQMSRREYRRLLASRRSTLRQRRDRLSSYLRAQEEAWAAPEPGSAAATRSPAGRATSTVTSGAGTVARSGKGGSGWSVRRPRTSELAGPEDDALVVDVREPAGPDAPTVPMPTLPDDEIRFDDERERPRRPASLRIGLSIALLTGVVGLVALRVLLRGTGTPVGDALIPAPGTAAKLWSLGLSGWRPTGLGLAAVADPFDLVLAVLSGPFAGSTRVAAEFLLLAALPLASLVAWWAAAAVTRSRALRAWAALIWAAAPSLILAVTAGRLAAIVAHLMLPLTALALTRAVGMRPADPGAPGRRRASLAAASGAGLALTVLIASAPALAAPSLFAVLLLALVARHGRRLLVWTVAVPSVLLLPWWLAVAGDPRLLLAEPGGASAVAPGSPGWAAALWPADPAVINHGPVHRLARLVADLTGVADAGVWLRVLAVAVVVPPLLLGVAALTGRLRRKIAVVAWLVGLAALATAVAIPVVDIRPSAEGLLHGWSGPAVSLLLLAVVVASLSHLDGAAGRLKARSIGVRHWGAVAMGALAVVTPLLVLGAWAADGWTGTTNRWVHRADPEVLPAVAAAEANGAAATRTLTIQPTDAGVRWALYRTGGPQTGQESAASLTPSSLAARSAADQPVLDTIGALLSGGGNDERSSFADLDIGSVLLLTSRPADPDAADAAVASLDVAPGLVRVSNSAGKVLWRVELAASASEGDPTQDAPEESADPAEESVASEGGVPTRPARVRILGADGALVTTVPAPGVGFTADVAAGGTGRTLVLSERADAGWSASLDGSALTPAVHEGWAQAFELPAAGGTLVVRHADANAQAIGLGRLGVLGLALLAAIPLPRRRPRLLPPPKSWRSQEPAAVPVGTSGRRVRRPGDAPDRPRRPENGSRSEGLGTQEPRRAYAQHQSRMTELARRLAIEAADGDDPMAERPSRRRRRAARQAAEAMAAETRPTPGRRKAGGAAVKPLERSRPSREPEVALPAERPEKAQVAEKAQMAEKVAEKVERAEQIEKVEPAEQAPDTAGTEPVVLTPPPAEGEPARDAAPVVHHAPDAPKTRDLRPLRADSARNRPPGPRTSRENQAENPVTETPVEPGDSRPAEKAPNPAGIGDSDTGDPPSGDTASPSEARETAGASDRGSDRERGQDTGQDAPDGSGEEESS</sequence>
<feature type="transmembrane region" description="Helical" evidence="2">
    <location>
        <begin position="614"/>
        <end position="632"/>
    </location>
</feature>
<feature type="region of interest" description="Disordered" evidence="1">
    <location>
        <begin position="405"/>
        <end position="458"/>
    </location>
</feature>
<dbReference type="PANTHER" id="PTHR43685">
    <property type="entry name" value="GLYCOSYLTRANSFERASE"/>
    <property type="match status" value="1"/>
</dbReference>
<feature type="transmembrane region" description="Helical" evidence="2">
    <location>
        <begin position="893"/>
        <end position="914"/>
    </location>
</feature>
<feature type="compositionally biased region" description="Low complexity" evidence="1">
    <location>
        <begin position="1472"/>
        <end position="1486"/>
    </location>
</feature>
<feature type="region of interest" description="Disordered" evidence="1">
    <location>
        <begin position="1067"/>
        <end position="1097"/>
    </location>
</feature>
<feature type="compositionally biased region" description="Basic and acidic residues" evidence="1">
    <location>
        <begin position="1238"/>
        <end position="1253"/>
    </location>
</feature>
<keyword evidence="2" id="KW-1133">Transmembrane helix</keyword>
<feature type="transmembrane region" description="Helical" evidence="2">
    <location>
        <begin position="588"/>
        <end position="608"/>
    </location>
</feature>
<feature type="compositionally biased region" description="Basic and acidic residues" evidence="1">
    <location>
        <begin position="1414"/>
        <end position="1433"/>
    </location>
</feature>
<feature type="compositionally biased region" description="Basic and acidic residues" evidence="1">
    <location>
        <begin position="1331"/>
        <end position="1380"/>
    </location>
</feature>
<feature type="transmembrane region" description="Helical" evidence="2">
    <location>
        <begin position="677"/>
        <end position="708"/>
    </location>
</feature>